<reference evidence="1" key="1">
    <citation type="submission" date="2024-09" db="EMBL/GenBank/DDBJ databases">
        <title>Black Yeasts Isolated from many extreme environments.</title>
        <authorList>
            <person name="Coleine C."/>
            <person name="Stajich J.E."/>
            <person name="Selbmann L."/>
        </authorList>
    </citation>
    <scope>NUCLEOTIDE SEQUENCE</scope>
    <source>
        <strain evidence="1">CCFEE 5737</strain>
    </source>
</reference>
<gene>
    <name evidence="1" type="ORF">LTS18_012569</name>
</gene>
<proteinExistence type="predicted"/>
<evidence type="ECO:0000313" key="1">
    <source>
        <dbReference type="EMBL" id="KAK3050503.1"/>
    </source>
</evidence>
<protein>
    <submittedName>
        <fullName evidence="1">Uncharacterized protein</fullName>
    </submittedName>
</protein>
<feature type="non-terminal residue" evidence="1">
    <location>
        <position position="147"/>
    </location>
</feature>
<accession>A0ACC3CXK8</accession>
<organism evidence="1 2">
    <name type="scientific">Coniosporium uncinatum</name>
    <dbReference type="NCBI Taxonomy" id="93489"/>
    <lineage>
        <taxon>Eukaryota</taxon>
        <taxon>Fungi</taxon>
        <taxon>Dikarya</taxon>
        <taxon>Ascomycota</taxon>
        <taxon>Pezizomycotina</taxon>
        <taxon>Dothideomycetes</taxon>
        <taxon>Dothideomycetes incertae sedis</taxon>
        <taxon>Coniosporium</taxon>
    </lineage>
</organism>
<keyword evidence="2" id="KW-1185">Reference proteome</keyword>
<evidence type="ECO:0000313" key="2">
    <source>
        <dbReference type="Proteomes" id="UP001186974"/>
    </source>
</evidence>
<sequence>MHIREASANKLLYAGQKMTIKVVRIRKLVELVHNEWARGEEHVEELETARRGVIELGTEYLGFVDLMLDLCWDICEDADLFDFNEWLMQLYGTNQEFQNTLRIFGNNLKMVKEHFTRTQQGQEQKGEFEGAPRNSLTPKQAQYPSLQ</sequence>
<dbReference type="EMBL" id="JAWDJW010010115">
    <property type="protein sequence ID" value="KAK3050503.1"/>
    <property type="molecule type" value="Genomic_DNA"/>
</dbReference>
<name>A0ACC3CXK8_9PEZI</name>
<comment type="caution">
    <text evidence="1">The sequence shown here is derived from an EMBL/GenBank/DDBJ whole genome shotgun (WGS) entry which is preliminary data.</text>
</comment>
<dbReference type="Proteomes" id="UP001186974">
    <property type="component" value="Unassembled WGS sequence"/>
</dbReference>